<organism evidence="3 4">
    <name type="scientific">Lederbergia graminis</name>
    <dbReference type="NCBI Taxonomy" id="735518"/>
    <lineage>
        <taxon>Bacteria</taxon>
        <taxon>Bacillati</taxon>
        <taxon>Bacillota</taxon>
        <taxon>Bacilli</taxon>
        <taxon>Bacillales</taxon>
        <taxon>Bacillaceae</taxon>
        <taxon>Lederbergia</taxon>
    </lineage>
</organism>
<dbReference type="PIRSF" id="PIRSF026713">
    <property type="entry name" value="PMI_Firm_long_prd"/>
    <property type="match status" value="1"/>
</dbReference>
<dbReference type="RefSeq" id="WP_382350334.1">
    <property type="nucleotide sequence ID" value="NZ_JBHSMC010000011.1"/>
</dbReference>
<evidence type="ECO:0000313" key="4">
    <source>
        <dbReference type="Proteomes" id="UP001596147"/>
    </source>
</evidence>
<keyword evidence="1" id="KW-0479">Metal-binding</keyword>
<dbReference type="Proteomes" id="UP001596147">
    <property type="component" value="Unassembled WGS sequence"/>
</dbReference>
<gene>
    <name evidence="3" type="ORF">ACFPM4_08835</name>
</gene>
<protein>
    <submittedName>
        <fullName evidence="3">Class I mannose-6-phosphate isomerase</fullName>
    </submittedName>
</protein>
<dbReference type="PANTHER" id="PTHR42742:SF3">
    <property type="entry name" value="FRUCTOKINASE"/>
    <property type="match status" value="1"/>
</dbReference>
<dbReference type="GO" id="GO:0016853">
    <property type="term" value="F:isomerase activity"/>
    <property type="evidence" value="ECO:0007669"/>
    <property type="project" value="UniProtKB-KW"/>
</dbReference>
<reference evidence="4" key="1">
    <citation type="journal article" date="2019" name="Int. J. Syst. Evol. Microbiol.">
        <title>The Global Catalogue of Microorganisms (GCM) 10K type strain sequencing project: providing services to taxonomists for standard genome sequencing and annotation.</title>
        <authorList>
            <consortium name="The Broad Institute Genomics Platform"/>
            <consortium name="The Broad Institute Genome Sequencing Center for Infectious Disease"/>
            <person name="Wu L."/>
            <person name="Ma J."/>
        </authorList>
    </citation>
    <scope>NUCLEOTIDE SEQUENCE [LARGE SCALE GENOMIC DNA]</scope>
    <source>
        <strain evidence="4">CGMCC 1.12237</strain>
    </source>
</reference>
<name>A0ABW0LJX6_9BACI</name>
<proteinExistence type="predicted"/>
<dbReference type="PANTHER" id="PTHR42742">
    <property type="entry name" value="TRANSCRIPTIONAL REPRESSOR MPRA"/>
    <property type="match status" value="1"/>
</dbReference>
<comment type="caution">
    <text evidence="3">The sequence shown here is derived from an EMBL/GenBank/DDBJ whole genome shotgun (WGS) entry which is preliminary data.</text>
</comment>
<evidence type="ECO:0000313" key="3">
    <source>
        <dbReference type="EMBL" id="MFC5464858.1"/>
    </source>
</evidence>
<evidence type="ECO:0000256" key="2">
    <source>
        <dbReference type="ARBA" id="ARBA00022833"/>
    </source>
</evidence>
<dbReference type="InterPro" id="IPR016847">
    <property type="entry name" value="Man6P_Isoase_Firm_lng_prd"/>
</dbReference>
<accession>A0ABW0LJX6</accession>
<dbReference type="CDD" id="cd07010">
    <property type="entry name" value="cupin_PMI_type_I_N_bac"/>
    <property type="match status" value="1"/>
</dbReference>
<evidence type="ECO:0000256" key="1">
    <source>
        <dbReference type="ARBA" id="ARBA00022723"/>
    </source>
</evidence>
<keyword evidence="3" id="KW-0413">Isomerase</keyword>
<keyword evidence="2" id="KW-0862">Zinc</keyword>
<sequence>MSSFNKYPEIVVSEKTELAWEGYGDIVLELEKEVAMNDRTVLVIDCYPGVNMEEILVNLVQPLQPTHALSVDEIYHSNEKVTEMIQYHLTDDRVFGIFSAHEFRDFMNVEKREKARKKIDSISNGLVIVYGVGASLVYQPDILLYADLPRWEIQTRFQHKMPNWKADNEEDDFLRKIKRAYFFEWPVADKHKKRLIEKVDYWLDTTISLQPKMVEKTSYLAGLKQVVSQPFRLVPYFAPGVWGGEWMREKFDLDKDEVNFAWSFNGVPAENSIFLKYGHIKIEIPANNVVFQHPMELLGNKVYGRFGNEFPIRFNFLDTVEGQNLSLQVHPTTDYVQETFGAHYTQDESYYILHAEDDAVVYLGLKENMDKDEMIADLERAEQGITPFNDEKFVNKFPIKKHDHYSIPGGTVHSQGRNSVVLEISSTPNIYTFKLWDWGRVDLDGKPRPVHLKHGINSIQWYRDTSWVKQNLFNPEEKLAEGDGWIEERTGLHETEFIETRRHWFSKKVHHRTHDSVNVFNLVEGEEAIIESPDDEFEPFIVHYAETFIIPECIKEYTIRPYGKSEGKTIATIKAFVRV</sequence>
<dbReference type="SUPFAM" id="SSF51182">
    <property type="entry name" value="RmlC-like cupins"/>
    <property type="match status" value="1"/>
</dbReference>
<dbReference type="Gene3D" id="2.60.120.10">
    <property type="entry name" value="Jelly Rolls"/>
    <property type="match status" value="1"/>
</dbReference>
<dbReference type="EMBL" id="JBHSMC010000011">
    <property type="protein sequence ID" value="MFC5464858.1"/>
    <property type="molecule type" value="Genomic_DNA"/>
</dbReference>
<keyword evidence="4" id="KW-1185">Reference proteome</keyword>
<dbReference type="InterPro" id="IPR011051">
    <property type="entry name" value="RmlC_Cupin_sf"/>
</dbReference>
<dbReference type="InterPro" id="IPR014710">
    <property type="entry name" value="RmlC-like_jellyroll"/>
</dbReference>
<dbReference type="InterPro" id="IPR051804">
    <property type="entry name" value="Carb_Metab_Reg_Kinase/Isom"/>
</dbReference>